<sequence length="70" mass="8246">MGRSHSMLHLKLMQDYLVNDLIGVAFNKWTSFDVVHSSIRDVKRINHYGCKWPMYLQGSDVFDTSDEQRQ</sequence>
<evidence type="ECO:0000313" key="2">
    <source>
        <dbReference type="Proteomes" id="UP000033188"/>
    </source>
</evidence>
<organism evidence="1 2">
    <name type="scientific">Babesia bigemina</name>
    <dbReference type="NCBI Taxonomy" id="5866"/>
    <lineage>
        <taxon>Eukaryota</taxon>
        <taxon>Sar</taxon>
        <taxon>Alveolata</taxon>
        <taxon>Apicomplexa</taxon>
        <taxon>Aconoidasida</taxon>
        <taxon>Piroplasmida</taxon>
        <taxon>Babesiidae</taxon>
        <taxon>Babesia</taxon>
    </lineage>
</organism>
<dbReference type="VEuPathDB" id="PiroplasmaDB:BBBOND_0403180"/>
<dbReference type="AlphaFoldDB" id="A0A061DET3"/>
<keyword evidence="2" id="KW-1185">Reference proteome</keyword>
<proteinExistence type="predicted"/>
<dbReference type="GeneID" id="24566371"/>
<dbReference type="RefSeq" id="XP_012770016.1">
    <property type="nucleotide sequence ID" value="XM_012914562.1"/>
</dbReference>
<dbReference type="KEGG" id="bbig:BBBOND_0403180"/>
<name>A0A061DET3_BABBI</name>
<dbReference type="EMBL" id="LK391710">
    <property type="protein sequence ID" value="CDR97830.1"/>
    <property type="molecule type" value="Genomic_DNA"/>
</dbReference>
<reference evidence="2" key="1">
    <citation type="journal article" date="2014" name="Nucleic Acids Res.">
        <title>The evolutionary dynamics of variant antigen genes in Babesia reveal a history of genomic innovation underlying host-parasite interaction.</title>
        <authorList>
            <person name="Jackson A.P."/>
            <person name="Otto T.D."/>
            <person name="Darby A."/>
            <person name="Ramaprasad A."/>
            <person name="Xia D."/>
            <person name="Echaide I.E."/>
            <person name="Farber M."/>
            <person name="Gahlot S."/>
            <person name="Gamble J."/>
            <person name="Gupta D."/>
            <person name="Gupta Y."/>
            <person name="Jackson L."/>
            <person name="Malandrin L."/>
            <person name="Malas T.B."/>
            <person name="Moussa E."/>
            <person name="Nair M."/>
            <person name="Reid A.J."/>
            <person name="Sanders M."/>
            <person name="Sharma J."/>
            <person name="Tracey A."/>
            <person name="Quail M.A."/>
            <person name="Weir W."/>
            <person name="Wastling J.M."/>
            <person name="Hall N."/>
            <person name="Willadsen P."/>
            <person name="Lingelbach K."/>
            <person name="Shiels B."/>
            <person name="Tait A."/>
            <person name="Berriman M."/>
            <person name="Allred D.R."/>
            <person name="Pain A."/>
        </authorList>
    </citation>
    <scope>NUCLEOTIDE SEQUENCE [LARGE SCALE GENOMIC DNA]</scope>
    <source>
        <strain evidence="2">Bond</strain>
    </source>
</reference>
<gene>
    <name evidence="1" type="ORF">BBBOND_0403180</name>
</gene>
<protein>
    <submittedName>
        <fullName evidence="1">Uncharacterized protein</fullName>
    </submittedName>
</protein>
<dbReference type="Proteomes" id="UP000033188">
    <property type="component" value="Chromosome 4"/>
</dbReference>
<accession>A0A061DET3</accession>
<evidence type="ECO:0000313" key="1">
    <source>
        <dbReference type="EMBL" id="CDR97830.1"/>
    </source>
</evidence>